<evidence type="ECO:0000256" key="5">
    <source>
        <dbReference type="ARBA" id="ARBA00022723"/>
    </source>
</evidence>
<evidence type="ECO:0000256" key="1">
    <source>
        <dbReference type="ARBA" id="ARBA00004414"/>
    </source>
</evidence>
<dbReference type="EMBL" id="BT081249">
    <property type="protein sequence ID" value="ACO15673.1"/>
    <property type="molecule type" value="mRNA"/>
</dbReference>
<comment type="subcellular location">
    <subcellularLocation>
        <location evidence="2">Endosome membrane</location>
        <topology evidence="2">Peripheral membrane protein</topology>
    </subcellularLocation>
    <subcellularLocation>
        <location evidence="1">Late endosome membrane</location>
    </subcellularLocation>
    <subcellularLocation>
        <location evidence="3">Lysosome membrane</location>
        <topology evidence="3">Peripheral membrane protein</topology>
        <orientation evidence="3">Cytoplasmic side</orientation>
    </subcellularLocation>
</comment>
<evidence type="ECO:0000256" key="4">
    <source>
        <dbReference type="ARBA" id="ARBA00005975"/>
    </source>
</evidence>
<gene>
    <name evidence="9" type="primary">LITAF</name>
</gene>
<sequence length="143" mass="15351">MSYSAPPYNPNVNPGYEEFAKPPVYSSNPTFVPPMVNQAPPPPAGAAPTTVHFVSSPQTIQITNQNANFGPGPIQIHCSTCNMEVLTTTVKSSSAMAWIIGAGLCIFGPIPCACIPCCLDQLQNVEHFCPRCRNLLGRYNAKL</sequence>
<organism evidence="9">
    <name type="scientific">Caligus clemensi</name>
    <name type="common">Sea louse</name>
    <dbReference type="NCBI Taxonomy" id="344056"/>
    <lineage>
        <taxon>Eukaryota</taxon>
        <taxon>Metazoa</taxon>
        <taxon>Ecdysozoa</taxon>
        <taxon>Arthropoda</taxon>
        <taxon>Crustacea</taxon>
        <taxon>Multicrustacea</taxon>
        <taxon>Hexanauplia</taxon>
        <taxon>Copepoda</taxon>
        <taxon>Siphonostomatoida</taxon>
        <taxon>Caligidae</taxon>
        <taxon>Caligus</taxon>
    </lineage>
</organism>
<evidence type="ECO:0000256" key="2">
    <source>
        <dbReference type="ARBA" id="ARBA00004481"/>
    </source>
</evidence>
<evidence type="ECO:0000256" key="7">
    <source>
        <dbReference type="ARBA" id="ARBA00023136"/>
    </source>
</evidence>
<evidence type="ECO:0000256" key="6">
    <source>
        <dbReference type="ARBA" id="ARBA00022833"/>
    </source>
</evidence>
<dbReference type="GO" id="GO:0031902">
    <property type="term" value="C:late endosome membrane"/>
    <property type="evidence" value="ECO:0007669"/>
    <property type="project" value="UniProtKB-SubCell"/>
</dbReference>
<dbReference type="InterPro" id="IPR006629">
    <property type="entry name" value="LITAF"/>
</dbReference>
<evidence type="ECO:0000256" key="3">
    <source>
        <dbReference type="ARBA" id="ARBA00004630"/>
    </source>
</evidence>
<keyword evidence="5" id="KW-0479">Metal-binding</keyword>
<proteinExistence type="evidence at transcript level"/>
<accession>C1C320</accession>
<dbReference type="PANTHER" id="PTHR23292:SF6">
    <property type="entry name" value="FI16602P1-RELATED"/>
    <property type="match status" value="1"/>
</dbReference>
<name>C1C320_CALCM</name>
<comment type="similarity">
    <text evidence="4">Belongs to the CDIP1/LITAF family.</text>
</comment>
<dbReference type="GO" id="GO:0008270">
    <property type="term" value="F:zinc ion binding"/>
    <property type="evidence" value="ECO:0007669"/>
    <property type="project" value="TreeGrafter"/>
</dbReference>
<keyword evidence="6" id="KW-0862">Zinc</keyword>
<dbReference type="InterPro" id="IPR037519">
    <property type="entry name" value="LITAF_fam"/>
</dbReference>
<dbReference type="PROSITE" id="PS51837">
    <property type="entry name" value="LITAF"/>
    <property type="match status" value="1"/>
</dbReference>
<dbReference type="PANTHER" id="PTHR23292">
    <property type="entry name" value="LIPOPOLYSACCHARIDE-INDUCED TUMOR NECROSIS FACTOR-ALPHA FACTOR"/>
    <property type="match status" value="1"/>
</dbReference>
<protein>
    <submittedName>
        <fullName evidence="9">Lipopolysaccharide-induced tumor necrosis factor-alpha factor homolog</fullName>
    </submittedName>
</protein>
<dbReference type="Pfam" id="PF10601">
    <property type="entry name" value="zf-LITAF-like"/>
    <property type="match status" value="1"/>
</dbReference>
<dbReference type="AlphaFoldDB" id="C1C320"/>
<evidence type="ECO:0000259" key="8">
    <source>
        <dbReference type="PROSITE" id="PS51837"/>
    </source>
</evidence>
<dbReference type="SMART" id="SM00714">
    <property type="entry name" value="LITAF"/>
    <property type="match status" value="1"/>
</dbReference>
<reference evidence="9" key="1">
    <citation type="submission" date="2009-03" db="EMBL/GenBank/DDBJ databases">
        <title>Caligus clemensi ESTs and full-length cDNAs.</title>
        <authorList>
            <person name="Yasuike M."/>
            <person name="von Schalburg K."/>
            <person name="Cooper G."/>
            <person name="Leong J."/>
            <person name="Jones S.R.M."/>
            <person name="Koop B.F."/>
        </authorList>
    </citation>
    <scope>NUCLEOTIDE SEQUENCE</scope>
    <source>
        <tissue evidence="9">Whole</tissue>
    </source>
</reference>
<keyword evidence="7" id="KW-0472">Membrane</keyword>
<dbReference type="GO" id="GO:0005765">
    <property type="term" value="C:lysosomal membrane"/>
    <property type="evidence" value="ECO:0007669"/>
    <property type="project" value="UniProtKB-SubCell"/>
</dbReference>
<evidence type="ECO:0000313" key="9">
    <source>
        <dbReference type="EMBL" id="ACO15673.1"/>
    </source>
</evidence>
<feature type="domain" description="LITAF" evidence="8">
    <location>
        <begin position="57"/>
        <end position="141"/>
    </location>
</feature>